<keyword evidence="1" id="KW-1133">Transmembrane helix</keyword>
<evidence type="ECO:0008006" key="4">
    <source>
        <dbReference type="Google" id="ProtNLM"/>
    </source>
</evidence>
<reference evidence="2" key="1">
    <citation type="submission" date="2023-01" db="EMBL/GenBank/DDBJ databases">
        <title>Metagenome sequencing of chrysophaentin producing Chrysophaeum taylorii.</title>
        <authorList>
            <person name="Davison J."/>
            <person name="Bewley C."/>
        </authorList>
    </citation>
    <scope>NUCLEOTIDE SEQUENCE</scope>
    <source>
        <strain evidence="2">NIES-1699</strain>
    </source>
</reference>
<feature type="transmembrane region" description="Helical" evidence="1">
    <location>
        <begin position="657"/>
        <end position="674"/>
    </location>
</feature>
<feature type="transmembrane region" description="Helical" evidence="1">
    <location>
        <begin position="543"/>
        <end position="568"/>
    </location>
</feature>
<proteinExistence type="predicted"/>
<comment type="caution">
    <text evidence="2">The sequence shown here is derived from an EMBL/GenBank/DDBJ whole genome shotgun (WGS) entry which is preliminary data.</text>
</comment>
<name>A0AAD7UPW9_9STRA</name>
<dbReference type="InterPro" id="IPR019170">
    <property type="entry name" value="Meckelin"/>
</dbReference>
<dbReference type="GO" id="GO:0036038">
    <property type="term" value="C:MKS complex"/>
    <property type="evidence" value="ECO:0007669"/>
    <property type="project" value="InterPro"/>
</dbReference>
<dbReference type="GO" id="GO:0060271">
    <property type="term" value="P:cilium assembly"/>
    <property type="evidence" value="ECO:0007669"/>
    <property type="project" value="InterPro"/>
</dbReference>
<organism evidence="2 3">
    <name type="scientific">Chrysophaeum taylorii</name>
    <dbReference type="NCBI Taxonomy" id="2483200"/>
    <lineage>
        <taxon>Eukaryota</taxon>
        <taxon>Sar</taxon>
        <taxon>Stramenopiles</taxon>
        <taxon>Ochrophyta</taxon>
        <taxon>Pelagophyceae</taxon>
        <taxon>Pelagomonadales</taxon>
        <taxon>Pelagomonadaceae</taxon>
        <taxon>Chrysophaeum</taxon>
    </lineage>
</organism>
<feature type="transmembrane region" description="Helical" evidence="1">
    <location>
        <begin position="588"/>
        <end position="615"/>
    </location>
</feature>
<feature type="transmembrane region" description="Helical" evidence="1">
    <location>
        <begin position="703"/>
        <end position="720"/>
    </location>
</feature>
<evidence type="ECO:0000313" key="2">
    <source>
        <dbReference type="EMBL" id="KAJ8613550.1"/>
    </source>
</evidence>
<accession>A0AAD7UPW9</accession>
<dbReference type="EMBL" id="JAQMWT010000028">
    <property type="protein sequence ID" value="KAJ8613550.1"/>
    <property type="molecule type" value="Genomic_DNA"/>
</dbReference>
<protein>
    <recommendedName>
        <fullName evidence="4">Meckelin</fullName>
    </recommendedName>
</protein>
<evidence type="ECO:0000256" key="1">
    <source>
        <dbReference type="SAM" id="Phobius"/>
    </source>
</evidence>
<gene>
    <name evidence="2" type="ORF">CTAYLR_002190</name>
</gene>
<dbReference type="Proteomes" id="UP001230188">
    <property type="component" value="Unassembled WGS sequence"/>
</dbReference>
<dbReference type="AlphaFoldDB" id="A0AAD7UPW9"/>
<evidence type="ECO:0000313" key="3">
    <source>
        <dbReference type="Proteomes" id="UP001230188"/>
    </source>
</evidence>
<keyword evidence="3" id="KW-1185">Reference proteome</keyword>
<sequence length="937" mass="103772">MIEVVAAALVMLCRSEDDSRWGVRLDDPNTATCGVAEYFDTIRLGCEVCALGVGDAQYVDNSGRALRCRCDIGSVKHCIDDECVCLQCDETSLQDSSECASCGPTTTLSTTGNPGRTDCGCSSSTQRLVERNATGALLDGGKVCAACPARSRRVDAYTCEPCASRHMAGSSDCACVSPYTTVGLPAFGDQFCVPETQLADVVSEYPIPRRSRYERVQRRPKGGDDGTAVLEDPLLFEHLYPWAATKCAYHDGTLESDQACQCLANLCAITGYDDQESPCQLLDRVASSSSDSRAPALYWTGDTEWVVPTKMTLKTKLKFVLARYSLNGTLLGFEPLTTQAFWGRRRAPFTQRGGGSSRSTKWLRFATSFHNTFEVRLDELLDPAPYRQGDYTSFYDLYLVVANGDASRWFPVPVRVEVRQQALAYVRRFFFVDTLSGVVDGTRPSILRYAASISLIVEAQRDGPKHKIRVPRLKIRYRERTRTSVLDSRRMRLDSVDLEVTYSAQPNKRILWGFLFAGASITVALAALGATRSVPKFFSSQGPVALCEAFVLVFFTLTFAVATYYLVYFKLQDKKGPANLLLPDENDVSSLVLLSVVPMIAALWAAQTAVVCALIRRQATLDISLIDWEKSDRVVSEWRSILVANELADIQISRRTSLAFTLTWLTYFLVGLGYENNATPQPDLQDRGDFGANSPLLQFANTGWWFLIFSAIQLFFNGAIKHTMLVDPPQARFIDLCALAKISLFSVVDGFYVHGDASHSADTADLASLASTQVIDKWEGSSSREFHVGELTDPFRRAFHAVDRENASGKPAFLKTFLNHGFADKYNVDFAVVTESNPPPSARDSTFIPDATTRPWPFNLARPRWLRGISFLGHESTLLVHELLTLCFVQLVVTNTNTPAALFTTYACHILLGQVRHFTGKSNLAKQILVDERFIIS</sequence>
<keyword evidence="1" id="KW-0812">Transmembrane</keyword>
<dbReference type="Pfam" id="PF09773">
    <property type="entry name" value="Meckelin"/>
    <property type="match status" value="2"/>
</dbReference>
<keyword evidence="1" id="KW-0472">Membrane</keyword>
<feature type="transmembrane region" description="Helical" evidence="1">
    <location>
        <begin position="510"/>
        <end position="531"/>
    </location>
</feature>
<dbReference type="PANTHER" id="PTHR21274">
    <property type="entry name" value="MECKELIN"/>
    <property type="match status" value="1"/>
</dbReference>
<dbReference type="PANTHER" id="PTHR21274:SF0">
    <property type="entry name" value="MECKELIN"/>
    <property type="match status" value="1"/>
</dbReference>